<evidence type="ECO:0000313" key="2">
    <source>
        <dbReference type="EMBL" id="KAJ8039224.1"/>
    </source>
</evidence>
<keyword evidence="3" id="KW-1185">Reference proteome</keyword>
<comment type="caution">
    <text evidence="2">The sequence shown here is derived from an EMBL/GenBank/DDBJ whole genome shotgun (WGS) entry which is preliminary data.</text>
</comment>
<feature type="region of interest" description="Disordered" evidence="1">
    <location>
        <begin position="41"/>
        <end position="66"/>
    </location>
</feature>
<reference evidence="2" key="1">
    <citation type="submission" date="2021-10" db="EMBL/GenBank/DDBJ databases">
        <title>Tropical sea cucumber genome reveals ecological adaptation and Cuvierian tubules defense mechanism.</title>
        <authorList>
            <person name="Chen T."/>
        </authorList>
    </citation>
    <scope>NUCLEOTIDE SEQUENCE</scope>
    <source>
        <strain evidence="2">Nanhai2018</strain>
        <tissue evidence="2">Muscle</tissue>
    </source>
</reference>
<evidence type="ECO:0000313" key="3">
    <source>
        <dbReference type="Proteomes" id="UP001152320"/>
    </source>
</evidence>
<proteinExistence type="predicted"/>
<gene>
    <name evidence="2" type="ORF">HOLleu_16873</name>
</gene>
<name>A0A9Q1HAR4_HOLLE</name>
<dbReference type="AlphaFoldDB" id="A0A9Q1HAR4"/>
<accession>A0A9Q1HAR4</accession>
<evidence type="ECO:0000256" key="1">
    <source>
        <dbReference type="SAM" id="MobiDB-lite"/>
    </source>
</evidence>
<dbReference type="EMBL" id="JAIZAY010000007">
    <property type="protein sequence ID" value="KAJ8039224.1"/>
    <property type="molecule type" value="Genomic_DNA"/>
</dbReference>
<dbReference type="Proteomes" id="UP001152320">
    <property type="component" value="Chromosome 7"/>
</dbReference>
<sequence length="88" mass="9608">MEQGFIANDIDDPAKKKAILLPSLGPETYKLIKTLIAPPEKPSTKTFTEPVKHVQARSPMPSTERNCAEVKVQQQETAAKGISLSICC</sequence>
<organism evidence="2 3">
    <name type="scientific">Holothuria leucospilota</name>
    <name type="common">Black long sea cucumber</name>
    <name type="synonym">Mertensiothuria leucospilota</name>
    <dbReference type="NCBI Taxonomy" id="206669"/>
    <lineage>
        <taxon>Eukaryota</taxon>
        <taxon>Metazoa</taxon>
        <taxon>Echinodermata</taxon>
        <taxon>Eleutherozoa</taxon>
        <taxon>Echinozoa</taxon>
        <taxon>Holothuroidea</taxon>
        <taxon>Aspidochirotacea</taxon>
        <taxon>Aspidochirotida</taxon>
        <taxon>Holothuriidae</taxon>
        <taxon>Holothuria</taxon>
    </lineage>
</organism>
<protein>
    <submittedName>
        <fullName evidence="2">Uncharacterized protein</fullName>
    </submittedName>
</protein>